<keyword evidence="3" id="KW-1185">Reference proteome</keyword>
<name>A0AAD9E6U0_9TELE</name>
<dbReference type="Proteomes" id="UP001239994">
    <property type="component" value="Unassembled WGS sequence"/>
</dbReference>
<evidence type="ECO:0000313" key="3">
    <source>
        <dbReference type="Proteomes" id="UP001239994"/>
    </source>
</evidence>
<sequence length="249" mass="28006">MELHMNKQHTTDQQIVLKRKKICLFAKAKQEAMEGTKIKGLRSHLKSAQKESLRREKDRSGEGEFVAKYTKFSEKQDLSGDKELFPPCPCNQSTADKPEDQPVEGIGSDRPSADLDSEQMPPIEHNTLLPSQDSPDLLLPSPPLPVIGPSIPPLNPCPNPFAHPPSSPPPMPTSSPGRPTTLALKTLPRPTATGENGRALAQDPEEEERKLMEQELKKCIEDFRKIRIPKLFPDRKRHWQTDLLKKYDT</sequence>
<accession>A0AAD9E6U0</accession>
<feature type="compositionally biased region" description="Pro residues" evidence="1">
    <location>
        <begin position="140"/>
        <end position="173"/>
    </location>
</feature>
<gene>
    <name evidence="2" type="ORF">P4O66_020245</name>
</gene>
<evidence type="ECO:0000313" key="2">
    <source>
        <dbReference type="EMBL" id="KAK1804197.1"/>
    </source>
</evidence>
<dbReference type="EMBL" id="JAROKS010000004">
    <property type="protein sequence ID" value="KAK1804197.1"/>
    <property type="molecule type" value="Genomic_DNA"/>
</dbReference>
<organism evidence="2 3">
    <name type="scientific">Electrophorus voltai</name>
    <dbReference type="NCBI Taxonomy" id="2609070"/>
    <lineage>
        <taxon>Eukaryota</taxon>
        <taxon>Metazoa</taxon>
        <taxon>Chordata</taxon>
        <taxon>Craniata</taxon>
        <taxon>Vertebrata</taxon>
        <taxon>Euteleostomi</taxon>
        <taxon>Actinopterygii</taxon>
        <taxon>Neopterygii</taxon>
        <taxon>Teleostei</taxon>
        <taxon>Ostariophysi</taxon>
        <taxon>Gymnotiformes</taxon>
        <taxon>Gymnotoidei</taxon>
        <taxon>Gymnotidae</taxon>
        <taxon>Electrophorus</taxon>
    </lineage>
</organism>
<feature type="compositionally biased region" description="Basic and acidic residues" evidence="1">
    <location>
        <begin position="71"/>
        <end position="84"/>
    </location>
</feature>
<reference evidence="2" key="1">
    <citation type="submission" date="2023-03" db="EMBL/GenBank/DDBJ databases">
        <title>Electrophorus voltai genome.</title>
        <authorList>
            <person name="Bian C."/>
        </authorList>
    </citation>
    <scope>NUCLEOTIDE SEQUENCE</scope>
    <source>
        <strain evidence="2">CB-2022</strain>
        <tissue evidence="2">Muscle</tissue>
    </source>
</reference>
<feature type="compositionally biased region" description="Low complexity" evidence="1">
    <location>
        <begin position="128"/>
        <end position="139"/>
    </location>
</feature>
<comment type="caution">
    <text evidence="2">The sequence shown here is derived from an EMBL/GenBank/DDBJ whole genome shotgun (WGS) entry which is preliminary data.</text>
</comment>
<feature type="compositionally biased region" description="Basic and acidic residues" evidence="1">
    <location>
        <begin position="48"/>
        <end position="62"/>
    </location>
</feature>
<proteinExistence type="predicted"/>
<feature type="region of interest" description="Disordered" evidence="1">
    <location>
        <begin position="41"/>
        <end position="208"/>
    </location>
</feature>
<evidence type="ECO:0000256" key="1">
    <source>
        <dbReference type="SAM" id="MobiDB-lite"/>
    </source>
</evidence>
<protein>
    <submittedName>
        <fullName evidence="2">Uncharacterized protein</fullName>
    </submittedName>
</protein>
<dbReference type="AlphaFoldDB" id="A0AAD9E6U0"/>